<proteinExistence type="predicted"/>
<dbReference type="OrthoDB" id="9814202at2"/>
<dbReference type="InterPro" id="IPR000160">
    <property type="entry name" value="GGDEF_dom"/>
</dbReference>
<dbReference type="InterPro" id="IPR050706">
    <property type="entry name" value="Cyclic-di-GMP_PDE-like"/>
</dbReference>
<gene>
    <name evidence="3" type="ORF">SAMN04488042_101623</name>
</gene>
<dbReference type="InterPro" id="IPR035919">
    <property type="entry name" value="EAL_sf"/>
</dbReference>
<dbReference type="Pfam" id="PF00990">
    <property type="entry name" value="GGDEF"/>
    <property type="match status" value="1"/>
</dbReference>
<dbReference type="SMART" id="SM00267">
    <property type="entry name" value="GGDEF"/>
    <property type="match status" value="1"/>
</dbReference>
<dbReference type="SMART" id="SM00052">
    <property type="entry name" value="EAL"/>
    <property type="match status" value="1"/>
</dbReference>
<evidence type="ECO:0000259" key="2">
    <source>
        <dbReference type="PROSITE" id="PS50887"/>
    </source>
</evidence>
<dbReference type="Gene3D" id="3.20.20.450">
    <property type="entry name" value="EAL domain"/>
    <property type="match status" value="1"/>
</dbReference>
<dbReference type="NCBIfam" id="TIGR00254">
    <property type="entry name" value="GGDEF"/>
    <property type="match status" value="1"/>
</dbReference>
<dbReference type="InterPro" id="IPR029787">
    <property type="entry name" value="Nucleotide_cyclase"/>
</dbReference>
<dbReference type="Pfam" id="PF00563">
    <property type="entry name" value="EAL"/>
    <property type="match status" value="1"/>
</dbReference>
<dbReference type="SUPFAM" id="SSF55073">
    <property type="entry name" value="Nucleotide cyclase"/>
    <property type="match status" value="1"/>
</dbReference>
<organism evidence="3 4">
    <name type="scientific">Shimia aestuarii</name>
    <dbReference type="NCBI Taxonomy" id="254406"/>
    <lineage>
        <taxon>Bacteria</taxon>
        <taxon>Pseudomonadati</taxon>
        <taxon>Pseudomonadota</taxon>
        <taxon>Alphaproteobacteria</taxon>
        <taxon>Rhodobacterales</taxon>
        <taxon>Roseobacteraceae</taxon>
    </lineage>
</organism>
<feature type="domain" description="GGDEF" evidence="2">
    <location>
        <begin position="104"/>
        <end position="240"/>
    </location>
</feature>
<reference evidence="3 4" key="1">
    <citation type="submission" date="2016-10" db="EMBL/GenBank/DDBJ databases">
        <authorList>
            <person name="de Groot N.N."/>
        </authorList>
    </citation>
    <scope>NUCLEOTIDE SEQUENCE [LARGE SCALE GENOMIC DNA]</scope>
    <source>
        <strain evidence="3 4">DSM 15283</strain>
    </source>
</reference>
<evidence type="ECO:0000259" key="1">
    <source>
        <dbReference type="PROSITE" id="PS50883"/>
    </source>
</evidence>
<dbReference type="PANTHER" id="PTHR33121:SF70">
    <property type="entry name" value="SIGNALING PROTEIN YKOW"/>
    <property type="match status" value="1"/>
</dbReference>
<dbReference type="CDD" id="cd01949">
    <property type="entry name" value="GGDEF"/>
    <property type="match status" value="1"/>
</dbReference>
<dbReference type="Gene3D" id="3.30.70.270">
    <property type="match status" value="1"/>
</dbReference>
<feature type="domain" description="EAL" evidence="1">
    <location>
        <begin position="249"/>
        <end position="504"/>
    </location>
</feature>
<dbReference type="PANTHER" id="PTHR33121">
    <property type="entry name" value="CYCLIC DI-GMP PHOSPHODIESTERASE PDEF"/>
    <property type="match status" value="1"/>
</dbReference>
<dbReference type="PROSITE" id="PS50883">
    <property type="entry name" value="EAL"/>
    <property type="match status" value="1"/>
</dbReference>
<dbReference type="GO" id="GO:0071111">
    <property type="term" value="F:cyclic-guanylate-specific phosphodiesterase activity"/>
    <property type="evidence" value="ECO:0007669"/>
    <property type="project" value="InterPro"/>
</dbReference>
<dbReference type="STRING" id="254406.SAMN04488042_101623"/>
<sequence>MPLRLGPLLNLLRTAPPPAETSSWRRLPILIPVVSLAAWMLAGESGLLIAALLLPLPLLFLRGTAAAPNQRRASQTDALTGALLSSAFERRFQALMRSLPDSGRTTACFSIKIDDFARLRETYGDAEADQVLKFTAERIVRALRSDDLVARSGDATFLIALDPVRLLDLETGLQLAVRLQTAIEEPVPLRMASIYASCSIGFCLATRIRDATARALIQSAEMAMTEARRAGHSSIRAFSADMRRKVVTRRRTESEAARTLERDQIRAWYQPQISTDTGRVTGFEVLARWEHPSRGILAPYEFLDVLTQTGQMSRLADYMLAQALNALRAWDEAGLIVPMVGVNFSGDELRSPSLLDRIRWELDRTGLDPSRLAVEILESVIAGAPDDMVVRNVEALAKLGCAIDLDDFGTGHASISSIRRMPISRLKIDRSFVTHVDSDPEQQRMIAAIVTMAERLGLETLSEGVENAAEHAMLAQLGCRHVQGFGIARPMPFADTLGWMEKHKAKLCLPPEIGRKSG</sequence>
<protein>
    <submittedName>
        <fullName evidence="3">Diguanylate cyclase/phosphodiesterase</fullName>
    </submittedName>
</protein>
<keyword evidence="4" id="KW-1185">Reference proteome</keyword>
<dbReference type="InterPro" id="IPR043128">
    <property type="entry name" value="Rev_trsase/Diguanyl_cyclase"/>
</dbReference>
<dbReference type="CDD" id="cd01948">
    <property type="entry name" value="EAL"/>
    <property type="match status" value="1"/>
</dbReference>
<evidence type="ECO:0000313" key="3">
    <source>
        <dbReference type="EMBL" id="SFL54184.1"/>
    </source>
</evidence>
<dbReference type="InterPro" id="IPR001633">
    <property type="entry name" value="EAL_dom"/>
</dbReference>
<dbReference type="PROSITE" id="PS50887">
    <property type="entry name" value="GGDEF"/>
    <property type="match status" value="1"/>
</dbReference>
<dbReference type="EMBL" id="FOTQ01000001">
    <property type="protein sequence ID" value="SFL54184.1"/>
    <property type="molecule type" value="Genomic_DNA"/>
</dbReference>
<accession>A0A1I4IIR9</accession>
<dbReference type="Proteomes" id="UP000199144">
    <property type="component" value="Unassembled WGS sequence"/>
</dbReference>
<dbReference type="AlphaFoldDB" id="A0A1I4IIR9"/>
<evidence type="ECO:0000313" key="4">
    <source>
        <dbReference type="Proteomes" id="UP000199144"/>
    </source>
</evidence>
<name>A0A1I4IIR9_9RHOB</name>
<dbReference type="SUPFAM" id="SSF141868">
    <property type="entry name" value="EAL domain-like"/>
    <property type="match status" value="1"/>
</dbReference>